<dbReference type="Proteomes" id="UP000290287">
    <property type="component" value="Unassembled WGS sequence"/>
</dbReference>
<proteinExistence type="predicted"/>
<keyword evidence="1" id="KW-0560">Oxidoreductase</keyword>
<keyword evidence="5" id="KW-1185">Reference proteome</keyword>
<evidence type="ECO:0000313" key="5">
    <source>
        <dbReference type="Proteomes" id="UP000290287"/>
    </source>
</evidence>
<dbReference type="PRINTS" id="PR00420">
    <property type="entry name" value="RNGMNOXGNASE"/>
</dbReference>
<dbReference type="GO" id="GO:0071949">
    <property type="term" value="F:FAD binding"/>
    <property type="evidence" value="ECO:0007669"/>
    <property type="project" value="InterPro"/>
</dbReference>
<dbReference type="Gene3D" id="3.50.50.60">
    <property type="entry name" value="FAD/NAD(P)-binding domain"/>
    <property type="match status" value="1"/>
</dbReference>
<dbReference type="PANTHER" id="PTHR13789:SF309">
    <property type="entry name" value="PUTATIVE (AFU_ORTHOLOGUE AFUA_6G14510)-RELATED"/>
    <property type="match status" value="1"/>
</dbReference>
<protein>
    <recommendedName>
        <fullName evidence="3">FAD-binding domain-containing protein</fullName>
    </recommendedName>
</protein>
<name>A0A4Q0YIA1_9GAMM</name>
<organism evidence="4 5">
    <name type="scientific">Veronia nyctiphanis</name>
    <dbReference type="NCBI Taxonomy" id="1278244"/>
    <lineage>
        <taxon>Bacteria</taxon>
        <taxon>Pseudomonadati</taxon>
        <taxon>Pseudomonadota</taxon>
        <taxon>Gammaproteobacteria</taxon>
        <taxon>Vibrionales</taxon>
        <taxon>Vibrionaceae</taxon>
        <taxon>Veronia</taxon>
    </lineage>
</organism>
<dbReference type="EMBL" id="PEIB01000049">
    <property type="protein sequence ID" value="RXJ70446.1"/>
    <property type="molecule type" value="Genomic_DNA"/>
</dbReference>
<reference evidence="4 5" key="1">
    <citation type="submission" date="2017-10" db="EMBL/GenBank/DDBJ databases">
        <title>Nyctiphanis sp. nov., isolated from the stomach of the euphausiid Nyctiphanes simplex (Hansen, 1911) in the Gulf of California.</title>
        <authorList>
            <person name="Gomez-Gil B."/>
            <person name="Aguilar-Mendez M."/>
            <person name="Lopez-Cortes A."/>
            <person name="Gomez-Gutierrez J."/>
            <person name="Roque A."/>
            <person name="Lang E."/>
            <person name="Gonzalez-Castillo A."/>
        </authorList>
    </citation>
    <scope>NUCLEOTIDE SEQUENCE [LARGE SCALE GENOMIC DNA]</scope>
    <source>
        <strain evidence="4 5">CAIM 600</strain>
    </source>
</reference>
<accession>A0A4Q0YIA1</accession>
<feature type="domain" description="FAD-binding" evidence="3">
    <location>
        <begin position="269"/>
        <end position="336"/>
    </location>
</feature>
<sequence length="395" mass="44175">MSLLIEHAHCNSITQFNIEGDRMIVIEGAGIAGLTLANCLEIQGIDYRVIEQASEIKPIGAGIAVQSNGLAILQALGLEQDVTGCNIEKMTLAGKYFRQELMPDKGWKVKMVHRATLHHALLKNIPSSKLLLGAEISSHSSTEDSVTCHLADGSDLQGNCLVVASGIHTETHNKPYIRDSGQWCWRTVISGNAERNEGGEYWFDDFRIGVSHIGDGDYYIYQVAKTAQQITEEQRLVFWQRDDVRARFPFLDVKKAVWLSHPLTERRIDWGQGNVVAIGDAAHALTPNMGQGAVLAMEDAYTLATLLNTDYSTDWNTLAEQLSALRHQRVKGIQQQSWLFGMLAHWSNPITVLLRDIAMRLSPTDAVLRQQITFFDRFIARMAPLIPDERQRLSQ</sequence>
<dbReference type="InterPro" id="IPR036188">
    <property type="entry name" value="FAD/NAD-bd_sf"/>
</dbReference>
<feature type="domain" description="FAD-binding" evidence="3">
    <location>
        <begin position="25"/>
        <end position="153"/>
    </location>
</feature>
<evidence type="ECO:0000313" key="4">
    <source>
        <dbReference type="EMBL" id="RXJ70446.1"/>
    </source>
</evidence>
<keyword evidence="2" id="KW-0503">Monooxygenase</keyword>
<dbReference type="InterPro" id="IPR050493">
    <property type="entry name" value="FAD-dep_Monooxygenase_BioMet"/>
</dbReference>
<dbReference type="AlphaFoldDB" id="A0A4Q0YIA1"/>
<gene>
    <name evidence="4" type="ORF">CS022_23185</name>
</gene>
<dbReference type="Pfam" id="PF01494">
    <property type="entry name" value="FAD_binding_3"/>
    <property type="match status" value="2"/>
</dbReference>
<dbReference type="GO" id="GO:0004497">
    <property type="term" value="F:monooxygenase activity"/>
    <property type="evidence" value="ECO:0007669"/>
    <property type="project" value="UniProtKB-KW"/>
</dbReference>
<evidence type="ECO:0000256" key="2">
    <source>
        <dbReference type="ARBA" id="ARBA00023033"/>
    </source>
</evidence>
<evidence type="ECO:0000256" key="1">
    <source>
        <dbReference type="ARBA" id="ARBA00023002"/>
    </source>
</evidence>
<dbReference type="PANTHER" id="PTHR13789">
    <property type="entry name" value="MONOOXYGENASE"/>
    <property type="match status" value="1"/>
</dbReference>
<dbReference type="SUPFAM" id="SSF51905">
    <property type="entry name" value="FAD/NAD(P)-binding domain"/>
    <property type="match status" value="1"/>
</dbReference>
<comment type="caution">
    <text evidence="4">The sequence shown here is derived from an EMBL/GenBank/DDBJ whole genome shotgun (WGS) entry which is preliminary data.</text>
</comment>
<dbReference type="InterPro" id="IPR002938">
    <property type="entry name" value="FAD-bd"/>
</dbReference>
<evidence type="ECO:0000259" key="3">
    <source>
        <dbReference type="Pfam" id="PF01494"/>
    </source>
</evidence>